<gene>
    <name evidence="1" type="ORF">VNI00_010316</name>
</gene>
<name>A0AAW0CIU6_9AGAR</name>
<dbReference type="Proteomes" id="UP001383192">
    <property type="component" value="Unassembled WGS sequence"/>
</dbReference>
<reference evidence="1 2" key="1">
    <citation type="submission" date="2024-01" db="EMBL/GenBank/DDBJ databases">
        <title>A draft genome for a cacao thread blight-causing isolate of Paramarasmius palmivorus.</title>
        <authorList>
            <person name="Baruah I.K."/>
            <person name="Bukari Y."/>
            <person name="Amoako-Attah I."/>
            <person name="Meinhardt L.W."/>
            <person name="Bailey B.A."/>
            <person name="Cohen S.P."/>
        </authorList>
    </citation>
    <scope>NUCLEOTIDE SEQUENCE [LARGE SCALE GENOMIC DNA]</scope>
    <source>
        <strain evidence="1 2">GH-12</strain>
    </source>
</reference>
<proteinExistence type="predicted"/>
<organism evidence="1 2">
    <name type="scientific">Paramarasmius palmivorus</name>
    <dbReference type="NCBI Taxonomy" id="297713"/>
    <lineage>
        <taxon>Eukaryota</taxon>
        <taxon>Fungi</taxon>
        <taxon>Dikarya</taxon>
        <taxon>Basidiomycota</taxon>
        <taxon>Agaricomycotina</taxon>
        <taxon>Agaricomycetes</taxon>
        <taxon>Agaricomycetidae</taxon>
        <taxon>Agaricales</taxon>
        <taxon>Marasmiineae</taxon>
        <taxon>Marasmiaceae</taxon>
        <taxon>Paramarasmius</taxon>
    </lineage>
</organism>
<evidence type="ECO:0000313" key="1">
    <source>
        <dbReference type="EMBL" id="KAK7038925.1"/>
    </source>
</evidence>
<keyword evidence="2" id="KW-1185">Reference proteome</keyword>
<dbReference type="AlphaFoldDB" id="A0AAW0CIU6"/>
<evidence type="ECO:0000313" key="2">
    <source>
        <dbReference type="Proteomes" id="UP001383192"/>
    </source>
</evidence>
<accession>A0AAW0CIU6</accession>
<comment type="caution">
    <text evidence="1">The sequence shown here is derived from an EMBL/GenBank/DDBJ whole genome shotgun (WGS) entry which is preliminary data.</text>
</comment>
<protein>
    <submittedName>
        <fullName evidence="1">Uncharacterized protein</fullName>
    </submittedName>
</protein>
<dbReference type="EMBL" id="JAYKXP010000041">
    <property type="protein sequence ID" value="KAK7038925.1"/>
    <property type="molecule type" value="Genomic_DNA"/>
</dbReference>
<sequence length="242" mass="27818">MTKLGPFLEWGKPHLIVSKARKELLELIVNLLESDVDEHRENRGSGNNPCEYLNIRDLGFEAFLIEQDCIRKLIKFVEDSNSAFHRQLDMAKDEYDCTRVALFFTCWHLWHANGNYTMSSGGPARDWAQGWCLSFDSGVTARDSAQIWCKYINQHQWELEVENKRLQGAINNTHAKCQVLKWGLYIVQEELQAQCGSEWEERTGGNVLGNLEVDDVGDEHLVTHAEVESANLLLKSWNAYNM</sequence>